<evidence type="ECO:0000256" key="1">
    <source>
        <dbReference type="ARBA" id="ARBA00022734"/>
    </source>
</evidence>
<keyword evidence="4" id="KW-1185">Reference proteome</keyword>
<dbReference type="PANTHER" id="PTHR46746">
    <property type="entry name" value="KILLER CELL LECTIN-LIKE RECEPTOR SUBFAMILY F MEMBER 2"/>
    <property type="match status" value="1"/>
</dbReference>
<organism evidence="3 4">
    <name type="scientific">Ranitomeya imitator</name>
    <name type="common">mimic poison frog</name>
    <dbReference type="NCBI Taxonomy" id="111125"/>
    <lineage>
        <taxon>Eukaryota</taxon>
        <taxon>Metazoa</taxon>
        <taxon>Chordata</taxon>
        <taxon>Craniata</taxon>
        <taxon>Vertebrata</taxon>
        <taxon>Euteleostomi</taxon>
        <taxon>Amphibia</taxon>
        <taxon>Batrachia</taxon>
        <taxon>Anura</taxon>
        <taxon>Neobatrachia</taxon>
        <taxon>Hyloidea</taxon>
        <taxon>Dendrobatidae</taxon>
        <taxon>Dendrobatinae</taxon>
        <taxon>Ranitomeya</taxon>
    </lineage>
</organism>
<dbReference type="InterPro" id="IPR001304">
    <property type="entry name" value="C-type_lectin-like"/>
</dbReference>
<gene>
    <name evidence="3" type="ORF">RIMI_LOCUS19078435</name>
</gene>
<protein>
    <recommendedName>
        <fullName evidence="2">C-type lectin domain-containing protein</fullName>
    </recommendedName>
</protein>
<feature type="domain" description="C-type lectin" evidence="2">
    <location>
        <begin position="67"/>
        <end position="144"/>
    </location>
</feature>
<proteinExistence type="predicted"/>
<name>A0ABN9MF46_9NEOB</name>
<dbReference type="SMART" id="SM00034">
    <property type="entry name" value="CLECT"/>
    <property type="match status" value="1"/>
</dbReference>
<sequence length="144" mass="16796">MEKQLLGQHHSTSFQIQFGNGTKALNAEFGKNDSLLSVRDELCIRVPDATNEQRNECKLCPVDWKIFQENCYFISANDQIKNWKESQAFCSEMNSHLMVLENQEQMNFLGQMDAKDASYWIGLYFDTSIQNWTWVTCESCKNFQ</sequence>
<evidence type="ECO:0000259" key="2">
    <source>
        <dbReference type="PROSITE" id="PS50041"/>
    </source>
</evidence>
<evidence type="ECO:0000313" key="4">
    <source>
        <dbReference type="Proteomes" id="UP001176940"/>
    </source>
</evidence>
<reference evidence="3" key="1">
    <citation type="submission" date="2023-07" db="EMBL/GenBank/DDBJ databases">
        <authorList>
            <person name="Stuckert A."/>
        </authorList>
    </citation>
    <scope>NUCLEOTIDE SEQUENCE</scope>
</reference>
<keyword evidence="1" id="KW-0430">Lectin</keyword>
<accession>A0ABN9MF46</accession>
<dbReference type="SUPFAM" id="SSF56436">
    <property type="entry name" value="C-type lectin-like"/>
    <property type="match status" value="1"/>
</dbReference>
<comment type="caution">
    <text evidence="3">The sequence shown here is derived from an EMBL/GenBank/DDBJ whole genome shotgun (WGS) entry which is preliminary data.</text>
</comment>
<dbReference type="EMBL" id="CAUEEQ010060011">
    <property type="protein sequence ID" value="CAJ0964318.1"/>
    <property type="molecule type" value="Genomic_DNA"/>
</dbReference>
<dbReference type="InterPro" id="IPR016187">
    <property type="entry name" value="CTDL_fold"/>
</dbReference>
<dbReference type="PROSITE" id="PS50041">
    <property type="entry name" value="C_TYPE_LECTIN_2"/>
    <property type="match status" value="1"/>
</dbReference>
<dbReference type="InterPro" id="IPR016186">
    <property type="entry name" value="C-type_lectin-like/link_sf"/>
</dbReference>
<dbReference type="PANTHER" id="PTHR46746:SF3">
    <property type="entry name" value="C-TYPE LECTIN DOMAIN-CONTAINING PROTEIN-RELATED"/>
    <property type="match status" value="1"/>
</dbReference>
<dbReference type="Gene3D" id="3.10.100.10">
    <property type="entry name" value="Mannose-Binding Protein A, subunit A"/>
    <property type="match status" value="1"/>
</dbReference>
<dbReference type="Proteomes" id="UP001176940">
    <property type="component" value="Unassembled WGS sequence"/>
</dbReference>
<evidence type="ECO:0000313" key="3">
    <source>
        <dbReference type="EMBL" id="CAJ0964318.1"/>
    </source>
</evidence>
<dbReference type="Pfam" id="PF00059">
    <property type="entry name" value="Lectin_C"/>
    <property type="match status" value="1"/>
</dbReference>
<dbReference type="InterPro" id="IPR051379">
    <property type="entry name" value="C-type_Lectin_Receptor_IMM"/>
</dbReference>